<keyword evidence="6" id="KW-0411">Iron-sulfur</keyword>
<dbReference type="AlphaFoldDB" id="A0AAN5KTD3"/>
<evidence type="ECO:0000256" key="3">
    <source>
        <dbReference type="ARBA" id="ARBA00022691"/>
    </source>
</evidence>
<evidence type="ECO:0000313" key="8">
    <source>
        <dbReference type="Proteomes" id="UP000861567"/>
    </source>
</evidence>
<dbReference type="Proteomes" id="UP000861567">
    <property type="component" value="Unassembled WGS sequence"/>
</dbReference>
<name>A0AAN5KTD3_LEGPN</name>
<dbReference type="InterPro" id="IPR058240">
    <property type="entry name" value="rSAM_sf"/>
</dbReference>
<gene>
    <name evidence="7" type="ORF">I8Y58_002822</name>
</gene>
<dbReference type="Gene3D" id="3.20.20.70">
    <property type="entry name" value="Aldolase class I"/>
    <property type="match status" value="1"/>
</dbReference>
<dbReference type="InterPro" id="IPR034457">
    <property type="entry name" value="Organic_radical-activating"/>
</dbReference>
<dbReference type="GO" id="GO:0051539">
    <property type="term" value="F:4 iron, 4 sulfur cluster binding"/>
    <property type="evidence" value="ECO:0007669"/>
    <property type="project" value="UniProtKB-KW"/>
</dbReference>
<keyword evidence="5" id="KW-0408">Iron</keyword>
<evidence type="ECO:0000256" key="5">
    <source>
        <dbReference type="ARBA" id="ARBA00023004"/>
    </source>
</evidence>
<sequence length="218" mass="24637">MNLYLSRIHYPVTTLGPGKRIGIWFQGCSIRCSGCVSTDTWVTQKNEIKVESLVESILPWLSNAEGITISGGEPFDQPEALMCLLQSLRAKTTVDILVYSGYSFENISHIISKLDGLIDVLISEPYDVNSPQTLSLRGSDNQRLHYLTSLGKERFQVYEQITLEDSKSFDLMFDTDGTIWFAGIPKRHDMFRLKEILERDGHSIVSTQDKRVLEGVKS</sequence>
<keyword evidence="3" id="KW-0949">S-adenosyl-L-methionine</keyword>
<dbReference type="InterPro" id="IPR007197">
    <property type="entry name" value="rSAM"/>
</dbReference>
<dbReference type="PANTHER" id="PTHR30352:SF2">
    <property type="entry name" value="ANAEROBIC RIBONUCLEOSIDE-TRIPHOSPHATE REDUCTASE-ACTIVATING PROTEIN"/>
    <property type="match status" value="1"/>
</dbReference>
<evidence type="ECO:0000256" key="2">
    <source>
        <dbReference type="ARBA" id="ARBA00022485"/>
    </source>
</evidence>
<reference evidence="7" key="2">
    <citation type="submission" date="2020-11" db="EMBL/GenBank/DDBJ databases">
        <authorList>
            <consortium name="NCBI Pathogen Detection Project"/>
        </authorList>
    </citation>
    <scope>NUCLEOTIDE SEQUENCE</scope>
    <source>
        <strain evidence="7">D3612</strain>
    </source>
</reference>
<evidence type="ECO:0000313" key="7">
    <source>
        <dbReference type="EMBL" id="HAT1597563.1"/>
    </source>
</evidence>
<protein>
    <submittedName>
        <fullName evidence="7">Radical SAM protein</fullName>
    </submittedName>
</protein>
<dbReference type="GO" id="GO:0046872">
    <property type="term" value="F:metal ion binding"/>
    <property type="evidence" value="ECO:0007669"/>
    <property type="project" value="UniProtKB-KW"/>
</dbReference>
<keyword evidence="4" id="KW-0479">Metal-binding</keyword>
<organism evidence="7 8">
    <name type="scientific">Legionella pneumophila</name>
    <dbReference type="NCBI Taxonomy" id="446"/>
    <lineage>
        <taxon>Bacteria</taxon>
        <taxon>Pseudomonadati</taxon>
        <taxon>Pseudomonadota</taxon>
        <taxon>Gammaproteobacteria</taxon>
        <taxon>Legionellales</taxon>
        <taxon>Legionellaceae</taxon>
        <taxon>Legionella</taxon>
    </lineage>
</organism>
<dbReference type="PANTHER" id="PTHR30352">
    <property type="entry name" value="PYRUVATE FORMATE-LYASE-ACTIVATING ENZYME"/>
    <property type="match status" value="1"/>
</dbReference>
<dbReference type="SUPFAM" id="SSF102114">
    <property type="entry name" value="Radical SAM enzymes"/>
    <property type="match status" value="1"/>
</dbReference>
<evidence type="ECO:0000256" key="6">
    <source>
        <dbReference type="ARBA" id="ARBA00023014"/>
    </source>
</evidence>
<proteinExistence type="predicted"/>
<dbReference type="GO" id="GO:0004748">
    <property type="term" value="F:ribonucleoside-diphosphate reductase activity, thioredoxin disulfide as acceptor"/>
    <property type="evidence" value="ECO:0007669"/>
    <property type="project" value="TreeGrafter"/>
</dbReference>
<dbReference type="SFLD" id="SFLDS00029">
    <property type="entry name" value="Radical_SAM"/>
    <property type="match status" value="1"/>
</dbReference>
<dbReference type="SFLD" id="SFLDG01063">
    <property type="entry name" value="activating_enzymes__group_1"/>
    <property type="match status" value="1"/>
</dbReference>
<evidence type="ECO:0000256" key="1">
    <source>
        <dbReference type="ARBA" id="ARBA00001966"/>
    </source>
</evidence>
<dbReference type="SFLD" id="SFLDG01066">
    <property type="entry name" value="organic_radical-activating_enz"/>
    <property type="match status" value="1"/>
</dbReference>
<reference evidence="7" key="1">
    <citation type="journal article" date="2018" name="Genome Biol.">
        <title>SKESA: strategic k-mer extension for scrupulous assemblies.</title>
        <authorList>
            <person name="Souvorov A."/>
            <person name="Agarwala R."/>
            <person name="Lipman D.J."/>
        </authorList>
    </citation>
    <scope>NUCLEOTIDE SEQUENCE</scope>
    <source>
        <strain evidence="7">D3612</strain>
    </source>
</reference>
<dbReference type="EMBL" id="DACSEI010000045">
    <property type="protein sequence ID" value="HAT1597563.1"/>
    <property type="molecule type" value="Genomic_DNA"/>
</dbReference>
<comment type="cofactor">
    <cofactor evidence="1">
        <name>[4Fe-4S] cluster</name>
        <dbReference type="ChEBI" id="CHEBI:49883"/>
    </cofactor>
</comment>
<dbReference type="Pfam" id="PF13353">
    <property type="entry name" value="Fer4_12"/>
    <property type="match status" value="1"/>
</dbReference>
<dbReference type="InterPro" id="IPR013785">
    <property type="entry name" value="Aldolase_TIM"/>
</dbReference>
<accession>A0AAN5KTD3</accession>
<comment type="caution">
    <text evidence="7">The sequence shown here is derived from an EMBL/GenBank/DDBJ whole genome shotgun (WGS) entry which is preliminary data.</text>
</comment>
<evidence type="ECO:0000256" key="4">
    <source>
        <dbReference type="ARBA" id="ARBA00022723"/>
    </source>
</evidence>
<keyword evidence="2" id="KW-0004">4Fe-4S</keyword>